<dbReference type="Pfam" id="PF13715">
    <property type="entry name" value="CarbopepD_reg_2"/>
    <property type="match status" value="1"/>
</dbReference>
<feature type="domain" description="TonB-dependent receptor-like beta-barrel" evidence="13">
    <location>
        <begin position="484"/>
        <end position="960"/>
    </location>
</feature>
<keyword evidence="9 10" id="KW-0998">Cell outer membrane</keyword>
<evidence type="ECO:0000256" key="9">
    <source>
        <dbReference type="ARBA" id="ARBA00023237"/>
    </source>
</evidence>
<dbReference type="InterPro" id="IPR039426">
    <property type="entry name" value="TonB-dep_rcpt-like"/>
</dbReference>
<keyword evidence="8" id="KW-0675">Receptor</keyword>
<dbReference type="PANTHER" id="PTHR30069:SF29">
    <property type="entry name" value="HEMOGLOBIN AND HEMOGLOBIN-HAPTOGLOBIN-BINDING PROTEIN 1-RELATED"/>
    <property type="match status" value="1"/>
</dbReference>
<keyword evidence="2 10" id="KW-0813">Transport</keyword>
<dbReference type="Pfam" id="PF00593">
    <property type="entry name" value="TonB_dep_Rec_b-barrel"/>
    <property type="match status" value="1"/>
</dbReference>
<evidence type="ECO:0000256" key="2">
    <source>
        <dbReference type="ARBA" id="ARBA00022448"/>
    </source>
</evidence>
<feature type="signal peptide" evidence="12">
    <location>
        <begin position="1"/>
        <end position="32"/>
    </location>
</feature>
<evidence type="ECO:0000256" key="11">
    <source>
        <dbReference type="RuleBase" id="RU003357"/>
    </source>
</evidence>
<dbReference type="InterPro" id="IPR036942">
    <property type="entry name" value="Beta-barrel_TonB_sf"/>
</dbReference>
<evidence type="ECO:0000256" key="1">
    <source>
        <dbReference type="ARBA" id="ARBA00004571"/>
    </source>
</evidence>
<dbReference type="RefSeq" id="WP_129003929.1">
    <property type="nucleotide sequence ID" value="NZ_SDHZ01000002.1"/>
</dbReference>
<evidence type="ECO:0000259" key="13">
    <source>
        <dbReference type="Pfam" id="PF00593"/>
    </source>
</evidence>
<sequence>MKQSSSSFLKTKTSRLALLVLLQIAFATGAFAQGNALIEISGKVTNEQKEPLADVSVQIKGTVAGTVSGKDGEFKIRTKLKLPLTLIFSSVGFQPQEFTVASLSSNLQVALVTQTYLGNDVVVTASRLPESILKSPVAIEKLDIRAIRESPAPSFYDALETVKGVQMTTSSLTFKVPNTRGFNIPNNFRFMQLVDGVDMQAATLGVPLGNAIGPTELDIQSVEITPGAASALYGMNAINGMANLITKSPFTDQGLSFYQKTGINHVGGTGRDLSNLTETALRFAKAFNNKFAFKLNASYMRGTDWLSDTRKDQNPNNLKTANPLYPSLNGDNNAVFDGWNKYGDDALAGSNTVSITGLTVDNQSAPPLTVARTGYWEKDLVSPTVDNLKFDGALHFRPTDHVEISYNYRFGKMDGVFQRGNKVQLDNVIVQNHKVEVKGDNFLVRGYISLENTGDSYNVKPTADNMDLFSGGSNSAWGAKYKNALNAYGTANNGLTSANFAAANKYARAAADAGRAEPGTARFDSILNVIRHINNWDIKSSLIPDAPVTGGSALIQKSRMYHIEGQWDLSNTVKWVNLLVGGDARIYEVIPDGNNFVDFSRSIEERNKPLADGSFGKNVLYKKYGGFAQATKTFWEEKLKLFASLRYDLNPEFKGKFTPRVAAVYTAAKRHNFRVTYQQGYRFPALFEALSYVNNGRVKRVGSLSYINKGLGYLENSYTQSSVANFNAAVKTANSTDAAALANRNLLVVANLPEARPERIKSFEIGYKSVLLNNKLSIDIDAYTNTYDGFLGQVQVFVPKGETVGSDAAVIAMLDRNRDATTASADGNNGASKGQDRYRVYTNAKNKYTNYGFAIGTAYNFYKKFSIGGNTSFNKLKSGSSDDIFVTGFNTPEWSANISFSNREIVKNVGFSVVYKWQQSFLWESPLVTGRVPAINTVDAQVTVRVPASKTTLKIGGSNIFNNNYIQYAGGPTLGALYYAAVTIDGLLGK</sequence>
<dbReference type="Pfam" id="PF07715">
    <property type="entry name" value="Plug"/>
    <property type="match status" value="1"/>
</dbReference>
<feature type="domain" description="TonB-dependent receptor plug" evidence="14">
    <location>
        <begin position="133"/>
        <end position="240"/>
    </location>
</feature>
<dbReference type="InterPro" id="IPR000531">
    <property type="entry name" value="Beta-barrel_TonB"/>
</dbReference>
<name>A0A4Q1D3Q8_9BACT</name>
<dbReference type="InterPro" id="IPR012910">
    <property type="entry name" value="Plug_dom"/>
</dbReference>
<evidence type="ECO:0000259" key="14">
    <source>
        <dbReference type="Pfam" id="PF07715"/>
    </source>
</evidence>
<evidence type="ECO:0000256" key="12">
    <source>
        <dbReference type="SAM" id="SignalP"/>
    </source>
</evidence>
<evidence type="ECO:0000313" key="16">
    <source>
        <dbReference type="Proteomes" id="UP000290545"/>
    </source>
</evidence>
<keyword evidence="6 11" id="KW-0798">TonB box</keyword>
<evidence type="ECO:0000256" key="7">
    <source>
        <dbReference type="ARBA" id="ARBA00023136"/>
    </source>
</evidence>
<gene>
    <name evidence="15" type="ORF">ESB13_12940</name>
</gene>
<dbReference type="PANTHER" id="PTHR30069">
    <property type="entry name" value="TONB-DEPENDENT OUTER MEMBRANE RECEPTOR"/>
    <property type="match status" value="1"/>
</dbReference>
<comment type="subcellular location">
    <subcellularLocation>
        <location evidence="1 10">Cell outer membrane</location>
        <topology evidence="1 10">Multi-pass membrane protein</topology>
    </subcellularLocation>
</comment>
<keyword evidence="4 10" id="KW-0812">Transmembrane</keyword>
<dbReference type="GO" id="GO:0015344">
    <property type="term" value="F:siderophore uptake transmembrane transporter activity"/>
    <property type="evidence" value="ECO:0007669"/>
    <property type="project" value="TreeGrafter"/>
</dbReference>
<organism evidence="15 16">
    <name type="scientific">Filimonas effusa</name>
    <dbReference type="NCBI Taxonomy" id="2508721"/>
    <lineage>
        <taxon>Bacteria</taxon>
        <taxon>Pseudomonadati</taxon>
        <taxon>Bacteroidota</taxon>
        <taxon>Chitinophagia</taxon>
        <taxon>Chitinophagales</taxon>
        <taxon>Chitinophagaceae</taxon>
        <taxon>Filimonas</taxon>
    </lineage>
</organism>
<dbReference type="AlphaFoldDB" id="A0A4Q1D3Q8"/>
<evidence type="ECO:0000256" key="3">
    <source>
        <dbReference type="ARBA" id="ARBA00022452"/>
    </source>
</evidence>
<dbReference type="SUPFAM" id="SSF56935">
    <property type="entry name" value="Porins"/>
    <property type="match status" value="1"/>
</dbReference>
<keyword evidence="3 10" id="KW-1134">Transmembrane beta strand</keyword>
<evidence type="ECO:0000256" key="6">
    <source>
        <dbReference type="ARBA" id="ARBA00023077"/>
    </source>
</evidence>
<evidence type="ECO:0000256" key="5">
    <source>
        <dbReference type="ARBA" id="ARBA00022729"/>
    </source>
</evidence>
<dbReference type="GO" id="GO:0009279">
    <property type="term" value="C:cell outer membrane"/>
    <property type="evidence" value="ECO:0007669"/>
    <property type="project" value="UniProtKB-SubCell"/>
</dbReference>
<accession>A0A4Q1D3Q8</accession>
<dbReference type="GO" id="GO:0044718">
    <property type="term" value="P:siderophore transmembrane transport"/>
    <property type="evidence" value="ECO:0007669"/>
    <property type="project" value="TreeGrafter"/>
</dbReference>
<dbReference type="OrthoDB" id="1109208at2"/>
<dbReference type="InterPro" id="IPR037066">
    <property type="entry name" value="Plug_dom_sf"/>
</dbReference>
<keyword evidence="16" id="KW-1185">Reference proteome</keyword>
<dbReference type="Gene3D" id="2.170.130.10">
    <property type="entry name" value="TonB-dependent receptor, plug domain"/>
    <property type="match status" value="1"/>
</dbReference>
<dbReference type="InterPro" id="IPR008969">
    <property type="entry name" value="CarboxyPept-like_regulatory"/>
</dbReference>
<dbReference type="SUPFAM" id="SSF49464">
    <property type="entry name" value="Carboxypeptidase regulatory domain-like"/>
    <property type="match status" value="1"/>
</dbReference>
<dbReference type="Proteomes" id="UP000290545">
    <property type="component" value="Unassembled WGS sequence"/>
</dbReference>
<evidence type="ECO:0000313" key="15">
    <source>
        <dbReference type="EMBL" id="RXK83025.1"/>
    </source>
</evidence>
<evidence type="ECO:0000256" key="4">
    <source>
        <dbReference type="ARBA" id="ARBA00022692"/>
    </source>
</evidence>
<dbReference type="Gene3D" id="2.60.40.1120">
    <property type="entry name" value="Carboxypeptidase-like, regulatory domain"/>
    <property type="match status" value="1"/>
</dbReference>
<keyword evidence="7 10" id="KW-0472">Membrane</keyword>
<keyword evidence="5 12" id="KW-0732">Signal</keyword>
<comment type="similarity">
    <text evidence="10 11">Belongs to the TonB-dependent receptor family.</text>
</comment>
<dbReference type="EMBL" id="SDHZ01000002">
    <property type="protein sequence ID" value="RXK83025.1"/>
    <property type="molecule type" value="Genomic_DNA"/>
</dbReference>
<feature type="chain" id="PRO_5020237733" evidence="12">
    <location>
        <begin position="33"/>
        <end position="990"/>
    </location>
</feature>
<proteinExistence type="inferred from homology"/>
<evidence type="ECO:0000256" key="8">
    <source>
        <dbReference type="ARBA" id="ARBA00023170"/>
    </source>
</evidence>
<evidence type="ECO:0000256" key="10">
    <source>
        <dbReference type="PROSITE-ProRule" id="PRU01360"/>
    </source>
</evidence>
<comment type="caution">
    <text evidence="15">The sequence shown here is derived from an EMBL/GenBank/DDBJ whole genome shotgun (WGS) entry which is preliminary data.</text>
</comment>
<reference evidence="15 16" key="1">
    <citation type="submission" date="2019-01" db="EMBL/GenBank/DDBJ databases">
        <title>Filimonas sp. strain TTM-71.</title>
        <authorList>
            <person name="Chen W.-M."/>
        </authorList>
    </citation>
    <scope>NUCLEOTIDE SEQUENCE [LARGE SCALE GENOMIC DNA]</scope>
    <source>
        <strain evidence="15 16">TTM-71</strain>
    </source>
</reference>
<dbReference type="Gene3D" id="2.40.170.20">
    <property type="entry name" value="TonB-dependent receptor, beta-barrel domain"/>
    <property type="match status" value="1"/>
</dbReference>
<dbReference type="PROSITE" id="PS52016">
    <property type="entry name" value="TONB_DEPENDENT_REC_3"/>
    <property type="match status" value="1"/>
</dbReference>
<protein>
    <submittedName>
        <fullName evidence="15">Energy transducer TonB</fullName>
    </submittedName>
</protein>